<evidence type="ECO:0000256" key="3">
    <source>
        <dbReference type="SAM" id="MobiDB-lite"/>
    </source>
</evidence>
<feature type="region of interest" description="Disordered" evidence="3">
    <location>
        <begin position="1"/>
        <end position="38"/>
    </location>
</feature>
<dbReference type="KEGG" id="aqu:100640154"/>
<dbReference type="InterPro" id="IPR037231">
    <property type="entry name" value="NAP-like_sf"/>
</dbReference>
<dbReference type="Pfam" id="PF00956">
    <property type="entry name" value="NAP"/>
    <property type="match status" value="1"/>
</dbReference>
<evidence type="ECO:0000313" key="5">
    <source>
        <dbReference type="Proteomes" id="UP000007879"/>
    </source>
</evidence>
<dbReference type="STRING" id="400682.A0A1X7VB55"/>
<dbReference type="GO" id="GO:0006334">
    <property type="term" value="P:nucleosome assembly"/>
    <property type="evidence" value="ECO:0007669"/>
    <property type="project" value="InterPro"/>
</dbReference>
<dbReference type="Gene3D" id="1.20.5.1500">
    <property type="match status" value="1"/>
</dbReference>
<dbReference type="FunFam" id="3.30.1120.90:FF:000002">
    <property type="entry name" value="Testis-specific Y-encoded-like protein 2"/>
    <property type="match status" value="1"/>
</dbReference>
<organism evidence="4">
    <name type="scientific">Amphimedon queenslandica</name>
    <name type="common">Sponge</name>
    <dbReference type="NCBI Taxonomy" id="400682"/>
    <lineage>
        <taxon>Eukaryota</taxon>
        <taxon>Metazoa</taxon>
        <taxon>Porifera</taxon>
        <taxon>Demospongiae</taxon>
        <taxon>Heteroscleromorpha</taxon>
        <taxon>Haplosclerida</taxon>
        <taxon>Niphatidae</taxon>
        <taxon>Amphimedon</taxon>
    </lineage>
</organism>
<dbReference type="PANTHER" id="PTHR11875">
    <property type="entry name" value="TESTIS-SPECIFIC Y-ENCODED PROTEIN"/>
    <property type="match status" value="1"/>
</dbReference>
<proteinExistence type="inferred from homology"/>
<comment type="similarity">
    <text evidence="1 2">Belongs to the nucleosome assembly protein (NAP) family.</text>
</comment>
<name>A0A1X7VB55_AMPQE</name>
<dbReference type="Proteomes" id="UP000007879">
    <property type="component" value="Unassembled WGS sequence"/>
</dbReference>
<dbReference type="OMA" id="WPVALMN"/>
<dbReference type="SUPFAM" id="SSF143113">
    <property type="entry name" value="NAP-like"/>
    <property type="match status" value="1"/>
</dbReference>
<dbReference type="EnsemblMetazoa" id="XM_011404362.2">
    <property type="protein sequence ID" value="XP_011402664.1"/>
    <property type="gene ID" value="LOC100640154"/>
</dbReference>
<protein>
    <submittedName>
        <fullName evidence="4">Uncharacterized protein</fullName>
    </submittedName>
</protein>
<dbReference type="GO" id="GO:0005634">
    <property type="term" value="C:nucleus"/>
    <property type="evidence" value="ECO:0007669"/>
    <property type="project" value="InterPro"/>
</dbReference>
<dbReference type="Gene3D" id="3.30.1120.90">
    <property type="entry name" value="Nucleosome assembly protein"/>
    <property type="match status" value="1"/>
</dbReference>
<dbReference type="InParanoid" id="A0A1X7VB55"/>
<accession>A0A1X7VB55</accession>
<evidence type="ECO:0000256" key="2">
    <source>
        <dbReference type="RuleBase" id="RU003876"/>
    </source>
</evidence>
<dbReference type="EnsemblMetazoa" id="Aqu2.1.37256_001">
    <property type="protein sequence ID" value="Aqu2.1.37256_001"/>
    <property type="gene ID" value="Aqu2.1.37256"/>
</dbReference>
<dbReference type="eggNOG" id="KOG1508">
    <property type="taxonomic scope" value="Eukaryota"/>
</dbReference>
<feature type="region of interest" description="Disordered" evidence="3">
    <location>
        <begin position="235"/>
        <end position="285"/>
    </location>
</feature>
<dbReference type="AlphaFoldDB" id="A0A1X7VB55"/>
<reference evidence="5" key="1">
    <citation type="journal article" date="2010" name="Nature">
        <title>The Amphimedon queenslandica genome and the evolution of animal complexity.</title>
        <authorList>
            <person name="Srivastava M."/>
            <person name="Simakov O."/>
            <person name="Chapman J."/>
            <person name="Fahey B."/>
            <person name="Gauthier M.E."/>
            <person name="Mitros T."/>
            <person name="Richards G.S."/>
            <person name="Conaco C."/>
            <person name="Dacre M."/>
            <person name="Hellsten U."/>
            <person name="Larroux C."/>
            <person name="Putnam N.H."/>
            <person name="Stanke M."/>
            <person name="Adamska M."/>
            <person name="Darling A."/>
            <person name="Degnan S.M."/>
            <person name="Oakley T.H."/>
            <person name="Plachetzki D.C."/>
            <person name="Zhai Y."/>
            <person name="Adamski M."/>
            <person name="Calcino A."/>
            <person name="Cummins S.F."/>
            <person name="Goodstein D.M."/>
            <person name="Harris C."/>
            <person name="Jackson D.J."/>
            <person name="Leys S.P."/>
            <person name="Shu S."/>
            <person name="Woodcroft B.J."/>
            <person name="Vervoort M."/>
            <person name="Kosik K.S."/>
            <person name="Manning G."/>
            <person name="Degnan B.M."/>
            <person name="Rokhsar D.S."/>
        </authorList>
    </citation>
    <scope>NUCLEOTIDE SEQUENCE [LARGE SCALE GENOMIC DNA]</scope>
</reference>
<dbReference type="OrthoDB" id="19419at2759"/>
<dbReference type="InterPro" id="IPR002164">
    <property type="entry name" value="NAP_family"/>
</dbReference>
<reference evidence="4" key="2">
    <citation type="submission" date="2017-05" db="UniProtKB">
        <authorList>
            <consortium name="EnsemblMetazoa"/>
        </authorList>
    </citation>
    <scope>IDENTIFICATION</scope>
</reference>
<sequence>MAAEQAAKRPTITTKMAKIGDEEDSRGSSTNHKDGDENAQLALEKIVGIQHEIDSLNEQASEEILHVEQKYNQLRKPHYQKRAKLAQEIPEFWFTTLTNHPAISQLLNEEDEQALIYLENLTVDEFEDVKSGYKISMHFRPNPYFENAVLLKELTLDVSGDSTITGTDIKWKPNRDLTKQSDVEFKGRKRPLEEVPSFFCWFNDTNGNESDEIAETIKDEIWPNPLQFFLHGEVSVDEGEEEEDDEDEEAEGDIEGEEDDEDPDPDELVDLEEDEDDDDEGPDDL</sequence>
<evidence type="ECO:0000313" key="4">
    <source>
        <dbReference type="EnsemblMetazoa" id="Aqu2.1.37256_001"/>
    </source>
</evidence>
<gene>
    <name evidence="4" type="primary">100640154</name>
</gene>
<evidence type="ECO:0000256" key="1">
    <source>
        <dbReference type="ARBA" id="ARBA00009947"/>
    </source>
</evidence>
<keyword evidence="5" id="KW-1185">Reference proteome</keyword>